<dbReference type="InterPro" id="IPR037176">
    <property type="entry name" value="Osmotin/thaumatin-like_sf"/>
</dbReference>
<name>A0A1S3DY55_CICAR</name>
<dbReference type="PANTHER" id="PTHR31048">
    <property type="entry name" value="OS03G0233200 PROTEIN"/>
    <property type="match status" value="1"/>
</dbReference>
<protein>
    <submittedName>
        <fullName evidence="4">Thaumatin-like protein</fullName>
    </submittedName>
</protein>
<proteinExistence type="inferred from homology"/>
<evidence type="ECO:0000256" key="2">
    <source>
        <dbReference type="SAM" id="Coils"/>
    </source>
</evidence>
<dbReference type="RefSeq" id="XP_012568089.2">
    <property type="nucleotide sequence ID" value="XM_012712635.2"/>
</dbReference>
<keyword evidence="2" id="KW-0175">Coiled coil</keyword>
<dbReference type="PRINTS" id="PR00347">
    <property type="entry name" value="THAUMATIN"/>
</dbReference>
<reference evidence="3" key="1">
    <citation type="journal article" date="2013" name="Nat. Biotechnol.">
        <title>Draft genome sequence of chickpea (Cicer arietinum) provides a resource for trait improvement.</title>
        <authorList>
            <person name="Varshney R.K."/>
            <person name="Song C."/>
            <person name="Saxena R.K."/>
            <person name="Azam S."/>
            <person name="Yu S."/>
            <person name="Sharpe A.G."/>
            <person name="Cannon S."/>
            <person name="Baek J."/>
            <person name="Rosen B.D."/>
            <person name="Tar'an B."/>
            <person name="Millan T."/>
            <person name="Zhang X."/>
            <person name="Ramsay L.D."/>
            <person name="Iwata A."/>
            <person name="Wang Y."/>
            <person name="Nelson W."/>
            <person name="Farmer A.D."/>
            <person name="Gaur P.M."/>
            <person name="Soderlund C."/>
            <person name="Penmetsa R.V."/>
            <person name="Xu C."/>
            <person name="Bharti A.K."/>
            <person name="He W."/>
            <person name="Winter P."/>
            <person name="Zhao S."/>
            <person name="Hane J.K."/>
            <person name="Carrasquilla-Garcia N."/>
            <person name="Condie J.A."/>
            <person name="Upadhyaya H.D."/>
            <person name="Luo M.C."/>
            <person name="Thudi M."/>
            <person name="Gowda C.L."/>
            <person name="Singh N.P."/>
            <person name="Lichtenzveig J."/>
            <person name="Gali K.K."/>
            <person name="Rubio J."/>
            <person name="Nadarajan N."/>
            <person name="Dolezel J."/>
            <person name="Bansal K.C."/>
            <person name="Xu X."/>
            <person name="Edwards D."/>
            <person name="Zhang G."/>
            <person name="Kahl G."/>
            <person name="Gil J."/>
            <person name="Singh K.B."/>
            <person name="Datta S.K."/>
            <person name="Jackson S.A."/>
            <person name="Wang J."/>
            <person name="Cook D.R."/>
        </authorList>
    </citation>
    <scope>NUCLEOTIDE SEQUENCE [LARGE SCALE GENOMIC DNA]</scope>
    <source>
        <strain evidence="3">cv. CDC Frontier</strain>
    </source>
</reference>
<feature type="coiled-coil region" evidence="2">
    <location>
        <begin position="159"/>
        <end position="188"/>
    </location>
</feature>
<dbReference type="OrthoDB" id="430315at2759"/>
<dbReference type="PaxDb" id="3827-XP_004489487.1"/>
<dbReference type="eggNOG" id="ENOG502QUDQ">
    <property type="taxonomic scope" value="Eukaryota"/>
</dbReference>
<evidence type="ECO:0000313" key="3">
    <source>
        <dbReference type="Proteomes" id="UP000087171"/>
    </source>
</evidence>
<evidence type="ECO:0000313" key="4">
    <source>
        <dbReference type="RefSeq" id="XP_012568089.2"/>
    </source>
</evidence>
<dbReference type="AlphaFoldDB" id="A0A1S3DY55"/>
<gene>
    <name evidence="4" type="primary">LOC101489685</name>
</gene>
<evidence type="ECO:0000256" key="1">
    <source>
        <dbReference type="ARBA" id="ARBA00010607"/>
    </source>
</evidence>
<keyword evidence="3" id="KW-1185">Reference proteome</keyword>
<dbReference type="SMART" id="SM00205">
    <property type="entry name" value="THN"/>
    <property type="match status" value="1"/>
</dbReference>
<dbReference type="InterPro" id="IPR001938">
    <property type="entry name" value="Thaumatin"/>
</dbReference>
<dbReference type="STRING" id="3827.A0A1S3DY55"/>
<reference evidence="4" key="2">
    <citation type="submission" date="2025-08" db="UniProtKB">
        <authorList>
            <consortium name="RefSeq"/>
        </authorList>
    </citation>
    <scope>IDENTIFICATION</scope>
    <source>
        <tissue evidence="4">Etiolated seedlings</tissue>
    </source>
</reference>
<comment type="similarity">
    <text evidence="1">Belongs to the thaumatin family.</text>
</comment>
<dbReference type="PROSITE" id="PS51367">
    <property type="entry name" value="THAUMATIN_2"/>
    <property type="match status" value="1"/>
</dbReference>
<sequence>MSDSCLMNIGGHQVTFYIHNKCPFPIWPATPSNTGQPIIAYGGFCLASSQTKKIQAPWSWSGRIWASTGCNFDSNSWKPSCETGDSDGKLACNGLIGTPPATLDEITLQGDKGKTNFYGVSLVDGYIVPVSITPSKNINSKCNIEGCLKDVKSLCPNELQSLESVKKKEEEEAKKKEVQLKAVKADGKSAEEVKDNGAIY</sequence>
<dbReference type="SUPFAM" id="SSF49870">
    <property type="entry name" value="Osmotin, thaumatin-like protein"/>
    <property type="match status" value="1"/>
</dbReference>
<dbReference type="Proteomes" id="UP000087171">
    <property type="component" value="Chromosome Ca2"/>
</dbReference>
<dbReference type="Pfam" id="PF00314">
    <property type="entry name" value="Thaumatin"/>
    <property type="match status" value="1"/>
</dbReference>
<organism evidence="3 4">
    <name type="scientific">Cicer arietinum</name>
    <name type="common">Chickpea</name>
    <name type="synonym">Garbanzo</name>
    <dbReference type="NCBI Taxonomy" id="3827"/>
    <lineage>
        <taxon>Eukaryota</taxon>
        <taxon>Viridiplantae</taxon>
        <taxon>Streptophyta</taxon>
        <taxon>Embryophyta</taxon>
        <taxon>Tracheophyta</taxon>
        <taxon>Spermatophyta</taxon>
        <taxon>Magnoliopsida</taxon>
        <taxon>eudicotyledons</taxon>
        <taxon>Gunneridae</taxon>
        <taxon>Pentapetalae</taxon>
        <taxon>rosids</taxon>
        <taxon>fabids</taxon>
        <taxon>Fabales</taxon>
        <taxon>Fabaceae</taxon>
        <taxon>Papilionoideae</taxon>
        <taxon>50 kb inversion clade</taxon>
        <taxon>NPAAA clade</taxon>
        <taxon>Hologalegina</taxon>
        <taxon>IRL clade</taxon>
        <taxon>Cicereae</taxon>
        <taxon>Cicer</taxon>
    </lineage>
</organism>
<dbReference type="Gene3D" id="2.60.110.10">
    <property type="entry name" value="Thaumatin"/>
    <property type="match status" value="1"/>
</dbReference>
<accession>A0A1S3DY55</accession>